<keyword evidence="2" id="KW-1185">Reference proteome</keyword>
<sequence>MTIDKDFLLKFTPVDEQDEYKRNDSIQIGFEQELKSITVRHGDSARFEAKIRLISISSSKSIDRSLLNIEWRLNDICIKNDNNSKYQFGSLPEESRYWMDIRQCQQQDEKVYTIHISFDNGKLHDESSAYLFVDNASTEIYEESIQTNERGSTTDNSWSIATSFNHCMPPTIIRLLKPSYRYSSGEQLHFLIEYISPSDQCHCAWQVQHSNSQTSRAIEDGFVVNADCSSILIIESITPQLQGLYTFYVENIYGRATTQTIVIV</sequence>
<organism evidence="1 2">
    <name type="scientific">Rotaria socialis</name>
    <dbReference type="NCBI Taxonomy" id="392032"/>
    <lineage>
        <taxon>Eukaryota</taxon>
        <taxon>Metazoa</taxon>
        <taxon>Spiralia</taxon>
        <taxon>Gnathifera</taxon>
        <taxon>Rotifera</taxon>
        <taxon>Eurotatoria</taxon>
        <taxon>Bdelloidea</taxon>
        <taxon>Philodinida</taxon>
        <taxon>Philodinidae</taxon>
        <taxon>Rotaria</taxon>
    </lineage>
</organism>
<dbReference type="SUPFAM" id="SSF48726">
    <property type="entry name" value="Immunoglobulin"/>
    <property type="match status" value="2"/>
</dbReference>
<dbReference type="AlphaFoldDB" id="A0A821A5I0"/>
<comment type="caution">
    <text evidence="1">The sequence shown here is derived from an EMBL/GenBank/DDBJ whole genome shotgun (WGS) entry which is preliminary data.</text>
</comment>
<gene>
    <name evidence="1" type="ORF">UJA718_LOCUS30357</name>
</gene>
<proteinExistence type="predicted"/>
<accession>A0A821A5I0</accession>
<dbReference type="EMBL" id="CAJOBP010013102">
    <property type="protein sequence ID" value="CAF4572717.1"/>
    <property type="molecule type" value="Genomic_DNA"/>
</dbReference>
<dbReference type="InterPro" id="IPR036179">
    <property type="entry name" value="Ig-like_dom_sf"/>
</dbReference>
<dbReference type="Gene3D" id="2.60.40.10">
    <property type="entry name" value="Immunoglobulins"/>
    <property type="match status" value="1"/>
</dbReference>
<protein>
    <submittedName>
        <fullName evidence="1">Uncharacterized protein</fullName>
    </submittedName>
</protein>
<dbReference type="Proteomes" id="UP000663873">
    <property type="component" value="Unassembled WGS sequence"/>
</dbReference>
<evidence type="ECO:0000313" key="1">
    <source>
        <dbReference type="EMBL" id="CAF4572717.1"/>
    </source>
</evidence>
<reference evidence="1" key="1">
    <citation type="submission" date="2021-02" db="EMBL/GenBank/DDBJ databases">
        <authorList>
            <person name="Nowell W R."/>
        </authorList>
    </citation>
    <scope>NUCLEOTIDE SEQUENCE</scope>
</reference>
<dbReference type="InterPro" id="IPR013783">
    <property type="entry name" value="Ig-like_fold"/>
</dbReference>
<feature type="non-terminal residue" evidence="1">
    <location>
        <position position="1"/>
    </location>
</feature>
<evidence type="ECO:0000313" key="2">
    <source>
        <dbReference type="Proteomes" id="UP000663873"/>
    </source>
</evidence>
<name>A0A821A5I0_9BILA</name>